<reference evidence="2" key="1">
    <citation type="journal article" date="2014" name="Front. Microbiol.">
        <title>High frequency of phylogenetically diverse reductive dehalogenase-homologous genes in deep subseafloor sedimentary metagenomes.</title>
        <authorList>
            <person name="Kawai M."/>
            <person name="Futagami T."/>
            <person name="Toyoda A."/>
            <person name="Takaki Y."/>
            <person name="Nishi S."/>
            <person name="Hori S."/>
            <person name="Arai W."/>
            <person name="Tsubouchi T."/>
            <person name="Morono Y."/>
            <person name="Uchiyama I."/>
            <person name="Ito T."/>
            <person name="Fujiyama A."/>
            <person name="Inagaki F."/>
            <person name="Takami H."/>
        </authorList>
    </citation>
    <scope>NUCLEOTIDE SEQUENCE</scope>
    <source>
        <strain evidence="2">Expedition CK06-06</strain>
    </source>
</reference>
<feature type="transmembrane region" description="Helical" evidence="1">
    <location>
        <begin position="6"/>
        <end position="23"/>
    </location>
</feature>
<dbReference type="EMBL" id="BARV01038748">
    <property type="protein sequence ID" value="GAI50575.1"/>
    <property type="molecule type" value="Genomic_DNA"/>
</dbReference>
<keyword evidence="1" id="KW-0472">Membrane</keyword>
<name>X1QHU4_9ZZZZ</name>
<feature type="transmembrane region" description="Helical" evidence="1">
    <location>
        <begin position="35"/>
        <end position="52"/>
    </location>
</feature>
<accession>X1QHU4</accession>
<keyword evidence="1" id="KW-0812">Transmembrane</keyword>
<dbReference type="AlphaFoldDB" id="X1QHU4"/>
<evidence type="ECO:0000313" key="2">
    <source>
        <dbReference type="EMBL" id="GAI50575.1"/>
    </source>
</evidence>
<gene>
    <name evidence="2" type="ORF">S06H3_59598</name>
</gene>
<keyword evidence="1" id="KW-1133">Transmembrane helix</keyword>
<organism evidence="2">
    <name type="scientific">marine sediment metagenome</name>
    <dbReference type="NCBI Taxonomy" id="412755"/>
    <lineage>
        <taxon>unclassified sequences</taxon>
        <taxon>metagenomes</taxon>
        <taxon>ecological metagenomes</taxon>
    </lineage>
</organism>
<comment type="caution">
    <text evidence="2">The sequence shown here is derived from an EMBL/GenBank/DDBJ whole genome shotgun (WGS) entry which is preliminary data.</text>
</comment>
<evidence type="ECO:0000256" key="1">
    <source>
        <dbReference type="SAM" id="Phobius"/>
    </source>
</evidence>
<protein>
    <submittedName>
        <fullName evidence="2">Uncharacterized protein</fullName>
    </submittedName>
</protein>
<sequence>MRTYVLYGFGMMLCISGVVYLAAEYVKYLSEPGKLACLILMVAMFALFGKYFQEIGW</sequence>
<proteinExistence type="predicted"/>